<dbReference type="SUPFAM" id="SSF46955">
    <property type="entry name" value="Putative DNA-binding domain"/>
    <property type="match status" value="1"/>
</dbReference>
<gene>
    <name evidence="6" type="ORF">SP6_47_00200</name>
</gene>
<evidence type="ECO:0000259" key="5">
    <source>
        <dbReference type="PROSITE" id="PS50937"/>
    </source>
</evidence>
<dbReference type="InterPro" id="IPR000551">
    <property type="entry name" value="MerR-type_HTH_dom"/>
</dbReference>
<dbReference type="CDD" id="cd00592">
    <property type="entry name" value="HTH_MerR-like"/>
    <property type="match status" value="1"/>
</dbReference>
<dbReference type="PANTHER" id="PTHR30204">
    <property type="entry name" value="REDOX-CYCLING DRUG-SENSING TRANSCRIPTIONAL ACTIVATOR SOXR"/>
    <property type="match status" value="1"/>
</dbReference>
<dbReference type="Pfam" id="PF13411">
    <property type="entry name" value="MerR_1"/>
    <property type="match status" value="1"/>
</dbReference>
<dbReference type="GeneID" id="78528318"/>
<keyword evidence="1" id="KW-0678">Repressor</keyword>
<evidence type="ECO:0000256" key="1">
    <source>
        <dbReference type="ARBA" id="ARBA00022491"/>
    </source>
</evidence>
<reference evidence="6 7" key="1">
    <citation type="submission" date="2014-08" db="EMBL/GenBank/DDBJ databases">
        <title>Whole genome shotgun sequence of Sphingomonas paucimobilis NBRC 13935.</title>
        <authorList>
            <person name="Hosoyama A."/>
            <person name="Hashimoto M."/>
            <person name="Hosoyama Y."/>
            <person name="Noguchi M."/>
            <person name="Uohara A."/>
            <person name="Ohji S."/>
            <person name="Katano-Makiyama Y."/>
            <person name="Ichikawa N."/>
            <person name="Kimura A."/>
            <person name="Yamazoe A."/>
            <person name="Fujita N."/>
        </authorList>
    </citation>
    <scope>NUCLEOTIDE SEQUENCE [LARGE SCALE GENOMIC DNA]</scope>
    <source>
        <strain evidence="6 7">NBRC 13935</strain>
    </source>
</reference>
<evidence type="ECO:0000256" key="3">
    <source>
        <dbReference type="ARBA" id="ARBA00023125"/>
    </source>
</evidence>
<dbReference type="AlphaFoldDB" id="A0A0C9N5Z2"/>
<accession>A0A0C9N5Z2</accession>
<dbReference type="InterPro" id="IPR012925">
    <property type="entry name" value="TipAS_dom"/>
</dbReference>
<keyword evidence="7" id="KW-1185">Reference proteome</keyword>
<protein>
    <submittedName>
        <fullName evidence="6">DNA, contig: SP647</fullName>
    </submittedName>
</protein>
<organism evidence="6 7">
    <name type="scientific">Sphingomonas paucimobilis NBRC 13935</name>
    <dbReference type="NCBI Taxonomy" id="1219050"/>
    <lineage>
        <taxon>Bacteria</taxon>
        <taxon>Pseudomonadati</taxon>
        <taxon>Pseudomonadota</taxon>
        <taxon>Alphaproteobacteria</taxon>
        <taxon>Sphingomonadales</taxon>
        <taxon>Sphingomonadaceae</taxon>
        <taxon>Sphingomonas</taxon>
    </lineage>
</organism>
<dbReference type="PROSITE" id="PS50937">
    <property type="entry name" value="HTH_MERR_2"/>
    <property type="match status" value="1"/>
</dbReference>
<dbReference type="EMBL" id="BBJS01000047">
    <property type="protein sequence ID" value="GAN14919.1"/>
    <property type="molecule type" value="Genomic_DNA"/>
</dbReference>
<evidence type="ECO:0000313" key="6">
    <source>
        <dbReference type="EMBL" id="GAN14919.1"/>
    </source>
</evidence>
<evidence type="ECO:0000256" key="4">
    <source>
        <dbReference type="ARBA" id="ARBA00023163"/>
    </source>
</evidence>
<dbReference type="RefSeq" id="WP_007405165.1">
    <property type="nucleotide sequence ID" value="NZ_BBJS01000047.1"/>
</dbReference>
<dbReference type="InterPro" id="IPR047057">
    <property type="entry name" value="MerR_fam"/>
</dbReference>
<dbReference type="PROSITE" id="PS00552">
    <property type="entry name" value="HTH_MERR_1"/>
    <property type="match status" value="1"/>
</dbReference>
<dbReference type="GO" id="GO:0003700">
    <property type="term" value="F:DNA-binding transcription factor activity"/>
    <property type="evidence" value="ECO:0007669"/>
    <property type="project" value="InterPro"/>
</dbReference>
<dbReference type="Proteomes" id="UP000032025">
    <property type="component" value="Unassembled WGS sequence"/>
</dbReference>
<proteinExistence type="predicted"/>
<name>A0A0C9N5Z2_SPHPI</name>
<comment type="caution">
    <text evidence="6">The sequence shown here is derived from an EMBL/GenBank/DDBJ whole genome shotgun (WGS) entry which is preliminary data.</text>
</comment>
<keyword evidence="3" id="KW-0238">DNA-binding</keyword>
<dbReference type="SMART" id="SM00422">
    <property type="entry name" value="HTH_MERR"/>
    <property type="match status" value="1"/>
</dbReference>
<evidence type="ECO:0000313" key="7">
    <source>
        <dbReference type="Proteomes" id="UP000032025"/>
    </source>
</evidence>
<dbReference type="Pfam" id="PF07739">
    <property type="entry name" value="TipAS"/>
    <property type="match status" value="1"/>
</dbReference>
<dbReference type="PANTHER" id="PTHR30204:SF69">
    <property type="entry name" value="MERR-FAMILY TRANSCRIPTIONAL REGULATOR"/>
    <property type="match status" value="1"/>
</dbReference>
<evidence type="ECO:0000256" key="2">
    <source>
        <dbReference type="ARBA" id="ARBA00023015"/>
    </source>
</evidence>
<keyword evidence="2" id="KW-0805">Transcription regulation</keyword>
<dbReference type="Gene3D" id="1.10.1660.10">
    <property type="match status" value="1"/>
</dbReference>
<dbReference type="InterPro" id="IPR009061">
    <property type="entry name" value="DNA-bd_dom_put_sf"/>
</dbReference>
<sequence>MTTMLDIAEIARATGLSSRALRFYEARGLIRPLRSEGGRRIFGAGELERLHAIVALKRAGFTLAAIGRLLDRPHATLGPMIAAQLAVVEAERAALAETAALLRSLQSRIDAGERIDVATLCSLIRKGNDMTTTQWKSVIDQHFSKEEQAHWAERMTALAPDFDLAAYQAQWADLGQRIQAALPMDPVSEEAQGFVREWQELLAPFRKVATPEMWAGATRLHDARAEWDGQADPGFSAEVWQFIQAASAARCGQSEPGSSSAPVAN</sequence>
<dbReference type="PRINTS" id="PR00040">
    <property type="entry name" value="HTHMERR"/>
</dbReference>
<feature type="domain" description="HTH merR-type" evidence="5">
    <location>
        <begin position="4"/>
        <end position="72"/>
    </location>
</feature>
<dbReference type="GO" id="GO:0003677">
    <property type="term" value="F:DNA binding"/>
    <property type="evidence" value="ECO:0007669"/>
    <property type="project" value="UniProtKB-KW"/>
</dbReference>
<keyword evidence="4" id="KW-0804">Transcription</keyword>